<feature type="compositionally biased region" description="Acidic residues" evidence="1">
    <location>
        <begin position="66"/>
        <end position="80"/>
    </location>
</feature>
<evidence type="ECO:0000313" key="2">
    <source>
        <dbReference type="EMBL" id="KAJ7336783.1"/>
    </source>
</evidence>
<proteinExistence type="predicted"/>
<gene>
    <name evidence="2" type="ORF">DFH08DRAFT_813102</name>
</gene>
<feature type="compositionally biased region" description="Polar residues" evidence="1">
    <location>
        <begin position="40"/>
        <end position="50"/>
    </location>
</feature>
<evidence type="ECO:0000256" key="1">
    <source>
        <dbReference type="SAM" id="MobiDB-lite"/>
    </source>
</evidence>
<evidence type="ECO:0000313" key="3">
    <source>
        <dbReference type="Proteomes" id="UP001218218"/>
    </source>
</evidence>
<organism evidence="2 3">
    <name type="scientific">Mycena albidolilacea</name>
    <dbReference type="NCBI Taxonomy" id="1033008"/>
    <lineage>
        <taxon>Eukaryota</taxon>
        <taxon>Fungi</taxon>
        <taxon>Dikarya</taxon>
        <taxon>Basidiomycota</taxon>
        <taxon>Agaricomycotina</taxon>
        <taxon>Agaricomycetes</taxon>
        <taxon>Agaricomycetidae</taxon>
        <taxon>Agaricales</taxon>
        <taxon>Marasmiineae</taxon>
        <taxon>Mycenaceae</taxon>
        <taxon>Mycena</taxon>
    </lineage>
</organism>
<feature type="region of interest" description="Disordered" evidence="1">
    <location>
        <begin position="106"/>
        <end position="247"/>
    </location>
</feature>
<name>A0AAD6ZS27_9AGAR</name>
<protein>
    <submittedName>
        <fullName evidence="2">Uncharacterized protein</fullName>
    </submittedName>
</protein>
<feature type="compositionally biased region" description="Polar residues" evidence="1">
    <location>
        <begin position="349"/>
        <end position="362"/>
    </location>
</feature>
<keyword evidence="3" id="KW-1185">Reference proteome</keyword>
<dbReference type="EMBL" id="JARIHO010000030">
    <property type="protein sequence ID" value="KAJ7336783.1"/>
    <property type="molecule type" value="Genomic_DNA"/>
</dbReference>
<feature type="compositionally biased region" description="Basic residues" evidence="1">
    <location>
        <begin position="115"/>
        <end position="129"/>
    </location>
</feature>
<accession>A0AAD6ZS27</accession>
<sequence>MPTKKKGYSKAQNLGTFALKHKGDTVQQSDEDQPSKRSRNVSPNGSSIHSDNQENPDPDSLNNLDLDSETDGEIEIQEENDVPHPRDHADLLQWLQLSDAQLDSLSTSTAPVHHGAYHSRKIRAKISKRRGQELRKLDKERAAREEKADIKHGHKKTAITDFFSHPTFSGSQSQEPEQEPDSPSEEQSTTDAEMDIEPESGLLPEESGSYAETAASLPNSDWSDLEIGGQGVDQAASSDASVIELSDSSGSDIVEEILGKSSTPRVTLEVVEDEDDGPLHIEPCELSPEARAEEGLDDLLWDPSEQISPYAAQRQLPEPAQTQPLQPGEATYLHHELGFTIPNCPQPQKIISQRNSESTGSSAPKARDWTWT</sequence>
<dbReference type="Proteomes" id="UP001218218">
    <property type="component" value="Unassembled WGS sequence"/>
</dbReference>
<feature type="compositionally biased region" description="Polar residues" evidence="1">
    <location>
        <begin position="235"/>
        <end position="247"/>
    </location>
</feature>
<feature type="compositionally biased region" description="Basic and acidic residues" evidence="1">
    <location>
        <begin position="130"/>
        <end position="151"/>
    </location>
</feature>
<reference evidence="2" key="1">
    <citation type="submission" date="2023-03" db="EMBL/GenBank/DDBJ databases">
        <title>Massive genome expansion in bonnet fungi (Mycena s.s.) driven by repeated elements and novel gene families across ecological guilds.</title>
        <authorList>
            <consortium name="Lawrence Berkeley National Laboratory"/>
            <person name="Harder C.B."/>
            <person name="Miyauchi S."/>
            <person name="Viragh M."/>
            <person name="Kuo A."/>
            <person name="Thoen E."/>
            <person name="Andreopoulos B."/>
            <person name="Lu D."/>
            <person name="Skrede I."/>
            <person name="Drula E."/>
            <person name="Henrissat B."/>
            <person name="Morin E."/>
            <person name="Kohler A."/>
            <person name="Barry K."/>
            <person name="LaButti K."/>
            <person name="Morin E."/>
            <person name="Salamov A."/>
            <person name="Lipzen A."/>
            <person name="Mereny Z."/>
            <person name="Hegedus B."/>
            <person name="Baldrian P."/>
            <person name="Stursova M."/>
            <person name="Weitz H."/>
            <person name="Taylor A."/>
            <person name="Grigoriev I.V."/>
            <person name="Nagy L.G."/>
            <person name="Martin F."/>
            <person name="Kauserud H."/>
        </authorList>
    </citation>
    <scope>NUCLEOTIDE SEQUENCE</scope>
    <source>
        <strain evidence="2">CBHHK002</strain>
    </source>
</reference>
<feature type="compositionally biased region" description="Basic and acidic residues" evidence="1">
    <location>
        <begin position="285"/>
        <end position="294"/>
    </location>
</feature>
<feature type="region of interest" description="Disordered" evidence="1">
    <location>
        <begin position="1"/>
        <end position="88"/>
    </location>
</feature>
<dbReference type="AlphaFoldDB" id="A0AAD6ZS27"/>
<comment type="caution">
    <text evidence="2">The sequence shown here is derived from an EMBL/GenBank/DDBJ whole genome shotgun (WGS) entry which is preliminary data.</text>
</comment>
<feature type="region of interest" description="Disordered" evidence="1">
    <location>
        <begin position="285"/>
        <end position="372"/>
    </location>
</feature>